<dbReference type="SUPFAM" id="SSF50630">
    <property type="entry name" value="Acid proteases"/>
    <property type="match status" value="1"/>
</dbReference>
<accession>A0A1R1XB45</accession>
<feature type="compositionally biased region" description="Basic and acidic residues" evidence="1">
    <location>
        <begin position="66"/>
        <end position="100"/>
    </location>
</feature>
<dbReference type="Proteomes" id="UP000187429">
    <property type="component" value="Unassembled WGS sequence"/>
</dbReference>
<dbReference type="Gene3D" id="2.40.70.10">
    <property type="entry name" value="Acid Proteases"/>
    <property type="match status" value="1"/>
</dbReference>
<evidence type="ECO:0000256" key="1">
    <source>
        <dbReference type="SAM" id="MobiDB-lite"/>
    </source>
</evidence>
<sequence>MVCWNCVLPGHRRSNCNKLPIQHNKNGGYSFNQNNYNNRKPSRNYKNHNYVRYTVNPTDKNNFKPSENKNSDKDPSIDPDTKISVETEKYPEAKSEKESDSGEENEEYFTASETLYYINNYKSKRKNIRSEEFFRNFNNPTIRKKTKFFSLCKLNNGENLTIWGLNNNDPNSPYFQLFIKGTQTKILFDSGAAKCFISDRMAKKLNIKLEKVKSSINAITAD</sequence>
<evidence type="ECO:0000313" key="3">
    <source>
        <dbReference type="Proteomes" id="UP000187429"/>
    </source>
</evidence>
<protein>
    <submittedName>
        <fullName evidence="2">Uncharacterized protein</fullName>
    </submittedName>
</protein>
<proteinExistence type="predicted"/>
<comment type="caution">
    <text evidence="2">The sequence shown here is derived from an EMBL/GenBank/DDBJ whole genome shotgun (WGS) entry which is preliminary data.</text>
</comment>
<dbReference type="InterPro" id="IPR021109">
    <property type="entry name" value="Peptidase_aspartic_dom_sf"/>
</dbReference>
<feature type="compositionally biased region" description="Polar residues" evidence="1">
    <location>
        <begin position="55"/>
        <end position="65"/>
    </location>
</feature>
<organism evidence="2 3">
    <name type="scientific">Smittium culicis</name>
    <dbReference type="NCBI Taxonomy" id="133412"/>
    <lineage>
        <taxon>Eukaryota</taxon>
        <taxon>Fungi</taxon>
        <taxon>Fungi incertae sedis</taxon>
        <taxon>Zoopagomycota</taxon>
        <taxon>Kickxellomycotina</taxon>
        <taxon>Harpellomycetes</taxon>
        <taxon>Harpellales</taxon>
        <taxon>Legeriomycetaceae</taxon>
        <taxon>Smittium</taxon>
    </lineage>
</organism>
<dbReference type="CDD" id="cd00303">
    <property type="entry name" value="retropepsin_like"/>
    <property type="match status" value="1"/>
</dbReference>
<feature type="region of interest" description="Disordered" evidence="1">
    <location>
        <begin position="26"/>
        <end position="107"/>
    </location>
</feature>
<dbReference type="AlphaFoldDB" id="A0A1R1XB45"/>
<keyword evidence="3" id="KW-1185">Reference proteome</keyword>
<feature type="compositionally biased region" description="Polar residues" evidence="1">
    <location>
        <begin position="26"/>
        <end position="39"/>
    </location>
</feature>
<reference evidence="3" key="1">
    <citation type="submission" date="2017-01" db="EMBL/GenBank/DDBJ databases">
        <authorList>
            <person name="Wang Y."/>
            <person name="White M."/>
            <person name="Kvist S."/>
            <person name="Moncalvo J.-M."/>
        </authorList>
    </citation>
    <scope>NUCLEOTIDE SEQUENCE [LARGE SCALE GENOMIC DNA]</scope>
    <source>
        <strain evidence="3">ID-206-W2</strain>
    </source>
</reference>
<dbReference type="EMBL" id="LSSM01005836">
    <property type="protein sequence ID" value="OMJ11836.1"/>
    <property type="molecule type" value="Genomic_DNA"/>
</dbReference>
<dbReference type="Pfam" id="PF08284">
    <property type="entry name" value="RVP_2"/>
    <property type="match status" value="1"/>
</dbReference>
<gene>
    <name evidence="2" type="ORF">AYI69_g9676</name>
</gene>
<name>A0A1R1XB45_9FUNG</name>
<evidence type="ECO:0000313" key="2">
    <source>
        <dbReference type="EMBL" id="OMJ11836.1"/>
    </source>
</evidence>